<keyword evidence="1" id="KW-0472">Membrane</keyword>
<gene>
    <name evidence="2" type="ORF">HLH15_04425</name>
</gene>
<dbReference type="RefSeq" id="WP_171535893.1">
    <property type="nucleotide sequence ID" value="NZ_JABERJ010000007.1"/>
</dbReference>
<evidence type="ECO:0000256" key="1">
    <source>
        <dbReference type="SAM" id="Phobius"/>
    </source>
</evidence>
<comment type="caution">
    <text evidence="2">The sequence shown here is derived from an EMBL/GenBank/DDBJ whole genome shotgun (WGS) entry which is preliminary data.</text>
</comment>
<organism evidence="2 3">
    <name type="scientific">Acinetobacter terrestris</name>
    <dbReference type="NCBI Taxonomy" id="2529843"/>
    <lineage>
        <taxon>Bacteria</taxon>
        <taxon>Pseudomonadati</taxon>
        <taxon>Pseudomonadota</taxon>
        <taxon>Gammaproteobacteria</taxon>
        <taxon>Moraxellales</taxon>
        <taxon>Moraxellaceae</taxon>
        <taxon>Acinetobacter</taxon>
        <taxon>Acinetobacter Taxon 24</taxon>
    </lineage>
</organism>
<proteinExistence type="predicted"/>
<keyword evidence="1" id="KW-0812">Transmembrane</keyword>
<accession>A0ABX1URA7</accession>
<protein>
    <recommendedName>
        <fullName evidence="4">GGDEF domain-containing protein</fullName>
    </recommendedName>
</protein>
<feature type="transmembrane region" description="Helical" evidence="1">
    <location>
        <begin position="5"/>
        <end position="24"/>
    </location>
</feature>
<sequence>MIKLVLATFSSIFLVVSIAIIYYWRDVQYDPSSMNLLSYFIVLPLVLSLILLTPYLIYKAYNAYKKRKQQQKITLLEPQSNKKTSEINEQVEDIEWLNLNIFSSSVFNAFGENESIIDALKNFKSPELDQHLTNAYGLPVLSYRIAALDNVLEQQNDDDDIEEKQGRLQRIQALIQHQLEQQSKILLQAAKHLKQSAFFYDSELAYRYRMHPAWIDPDYQAQHEDDQDVQVEQVPRLNRLNIHILLVDNLLDIWDENSSNEVLLNFVESLGIISQQIHIEHHFINQQSSYKNWLNLLGQISTQLHEVSLVINVDSEIDQELLDEKMWLSDHYLAAEFASSWCVAARDVKIDHAEAIKSLKIALNVHDLATCLNQAVPRHTKYTQQEQPFVLVLDGATDITVIKKINQIFTPALIENHHFVYIKQMFGNTQSLAKIFGFMLGMHLPEELAAMIYSTDQVLSHAFFQALNESDQFEEQVI</sequence>
<keyword evidence="3" id="KW-1185">Reference proteome</keyword>
<evidence type="ECO:0008006" key="4">
    <source>
        <dbReference type="Google" id="ProtNLM"/>
    </source>
</evidence>
<reference evidence="2 3" key="1">
    <citation type="submission" date="2020-04" db="EMBL/GenBank/DDBJ databases">
        <title>Acinetobacter Taxon 24.</title>
        <authorList>
            <person name="Nemec A."/>
            <person name="Radolfova-Krizova L."/>
            <person name="Higgins P.G."/>
            <person name="Spanelova P."/>
        </authorList>
    </citation>
    <scope>NUCLEOTIDE SEQUENCE [LARGE SCALE GENOMIC DNA]</scope>
    <source>
        <strain evidence="2 3">ANC 5084</strain>
    </source>
</reference>
<name>A0ABX1URA7_9GAMM</name>
<keyword evidence="1" id="KW-1133">Transmembrane helix</keyword>
<evidence type="ECO:0000313" key="3">
    <source>
        <dbReference type="Proteomes" id="UP000555322"/>
    </source>
</evidence>
<dbReference type="Proteomes" id="UP000555322">
    <property type="component" value="Unassembled WGS sequence"/>
</dbReference>
<feature type="transmembrane region" description="Helical" evidence="1">
    <location>
        <begin position="36"/>
        <end position="58"/>
    </location>
</feature>
<evidence type="ECO:0000313" key="2">
    <source>
        <dbReference type="EMBL" id="NNH25740.1"/>
    </source>
</evidence>
<dbReference type="EMBL" id="JABERJ010000007">
    <property type="protein sequence ID" value="NNH25740.1"/>
    <property type="molecule type" value="Genomic_DNA"/>
</dbReference>